<evidence type="ECO:0000256" key="2">
    <source>
        <dbReference type="ARBA" id="ARBA00000909"/>
    </source>
</evidence>
<comment type="similarity">
    <text evidence="17">Belongs to the NnrD/CARKD family.</text>
</comment>
<comment type="catalytic activity">
    <reaction evidence="1 18 19">
        <text>(6R)-NADHX = (6S)-NADHX</text>
        <dbReference type="Rhea" id="RHEA:32215"/>
        <dbReference type="ChEBI" id="CHEBI:64074"/>
        <dbReference type="ChEBI" id="CHEBI:64075"/>
        <dbReference type="EC" id="5.1.99.6"/>
    </reaction>
</comment>
<evidence type="ECO:0000256" key="1">
    <source>
        <dbReference type="ARBA" id="ARBA00000013"/>
    </source>
</evidence>
<dbReference type="HAMAP" id="MF_01966">
    <property type="entry name" value="NADHX_epimerase"/>
    <property type="match status" value="1"/>
</dbReference>
<keyword evidence="10 17" id="KW-0520">NAD</keyword>
<dbReference type="NCBIfam" id="TIGR00197">
    <property type="entry name" value="yjeF_nterm"/>
    <property type="match status" value="1"/>
</dbReference>
<comment type="similarity">
    <text evidence="3 19">In the N-terminal section; belongs to the NnrE/AIBP family.</text>
</comment>
<evidence type="ECO:0000256" key="8">
    <source>
        <dbReference type="ARBA" id="ARBA00022857"/>
    </source>
</evidence>
<feature type="binding site" evidence="17">
    <location>
        <position position="368"/>
    </location>
    <ligand>
        <name>(6S)-NADPHX</name>
        <dbReference type="ChEBI" id="CHEBI:64076"/>
    </ligand>
</feature>
<dbReference type="Pfam" id="PF01256">
    <property type="entry name" value="Carb_kinase"/>
    <property type="match status" value="1"/>
</dbReference>
<keyword evidence="9 18" id="KW-0630">Potassium</keyword>
<evidence type="ECO:0000256" key="11">
    <source>
        <dbReference type="ARBA" id="ARBA00023235"/>
    </source>
</evidence>
<dbReference type="InterPro" id="IPR036652">
    <property type="entry name" value="YjeF_N_dom_sf"/>
</dbReference>
<evidence type="ECO:0000256" key="4">
    <source>
        <dbReference type="ARBA" id="ARBA00009524"/>
    </source>
</evidence>
<reference evidence="22 23" key="1">
    <citation type="submission" date="2020-05" db="EMBL/GenBank/DDBJ databases">
        <title>Parvularcula mediterraneae sp. nov., isolated from polypropylene straw from shallow seawater of the seashore of Laganas in Zakynthos island, Greece.</title>
        <authorList>
            <person name="Szabo I."/>
            <person name="Al-Omari J."/>
            <person name="Rado J."/>
            <person name="Szerdahelyi G.S."/>
        </authorList>
    </citation>
    <scope>NUCLEOTIDE SEQUENCE [LARGE SCALE GENOMIC DNA]</scope>
    <source>
        <strain evidence="22 23">ZS-1/3</strain>
    </source>
</reference>
<feature type="binding site" evidence="18">
    <location>
        <position position="159"/>
    </location>
    <ligand>
        <name>K(+)</name>
        <dbReference type="ChEBI" id="CHEBI:29103"/>
    </ligand>
</feature>
<dbReference type="AlphaFoldDB" id="A0A7Y3RK62"/>
<dbReference type="PIRSF" id="PIRSF017184">
    <property type="entry name" value="Nnr"/>
    <property type="match status" value="1"/>
</dbReference>
<keyword evidence="5 18" id="KW-0479">Metal-binding</keyword>
<dbReference type="PROSITE" id="PS51383">
    <property type="entry name" value="YJEF_C_3"/>
    <property type="match status" value="1"/>
</dbReference>
<dbReference type="Proteomes" id="UP000536835">
    <property type="component" value="Unassembled WGS sequence"/>
</dbReference>
<feature type="domain" description="YjeF C-terminal" evidence="20">
    <location>
        <begin position="220"/>
        <end position="484"/>
    </location>
</feature>
<evidence type="ECO:0000256" key="16">
    <source>
        <dbReference type="ARBA" id="ARBA00049209"/>
    </source>
</evidence>
<feature type="domain" description="YjeF N-terminal" evidence="21">
    <location>
        <begin position="19"/>
        <end position="213"/>
    </location>
</feature>
<keyword evidence="12 17" id="KW-0456">Lyase</keyword>
<dbReference type="RefSeq" id="WP_173196994.1">
    <property type="nucleotide sequence ID" value="NZ_JABFCX010000002.1"/>
</dbReference>
<comment type="function">
    <text evidence="14 19">Bifunctional enzyme that catalyzes the epimerization of the S- and R-forms of NAD(P)HX and the dehydration of the S-form of NAD(P)HX at the expense of ADP, which is converted to AMP. This allows the repair of both epimers of NAD(P)HX, a damaged form of NAD(P)H that is a result of enzymatic or heat-dependent hydration.</text>
</comment>
<dbReference type="NCBIfam" id="TIGR00196">
    <property type="entry name" value="yjeF_cterm"/>
    <property type="match status" value="1"/>
</dbReference>
<evidence type="ECO:0000256" key="7">
    <source>
        <dbReference type="ARBA" id="ARBA00022840"/>
    </source>
</evidence>
<evidence type="ECO:0000256" key="17">
    <source>
        <dbReference type="HAMAP-Rule" id="MF_01965"/>
    </source>
</evidence>
<organism evidence="22 23">
    <name type="scientific">Parvularcula mediterranea</name>
    <dbReference type="NCBI Taxonomy" id="2732508"/>
    <lineage>
        <taxon>Bacteria</taxon>
        <taxon>Pseudomonadati</taxon>
        <taxon>Pseudomonadota</taxon>
        <taxon>Alphaproteobacteria</taxon>
        <taxon>Parvularculales</taxon>
        <taxon>Parvularculaceae</taxon>
        <taxon>Parvularcula</taxon>
    </lineage>
</organism>
<dbReference type="CDD" id="cd01171">
    <property type="entry name" value="YXKO-related"/>
    <property type="match status" value="1"/>
</dbReference>
<dbReference type="PROSITE" id="PS01050">
    <property type="entry name" value="YJEF_C_2"/>
    <property type="match status" value="1"/>
</dbReference>
<comment type="catalytic activity">
    <reaction evidence="16 17 19">
        <text>(6S)-NADPHX + ADP = AMP + phosphate + NADPH + H(+)</text>
        <dbReference type="Rhea" id="RHEA:32235"/>
        <dbReference type="ChEBI" id="CHEBI:15378"/>
        <dbReference type="ChEBI" id="CHEBI:43474"/>
        <dbReference type="ChEBI" id="CHEBI:57783"/>
        <dbReference type="ChEBI" id="CHEBI:64076"/>
        <dbReference type="ChEBI" id="CHEBI:456215"/>
        <dbReference type="ChEBI" id="CHEBI:456216"/>
        <dbReference type="EC" id="4.2.1.136"/>
    </reaction>
</comment>
<feature type="binding site" evidence="18">
    <location>
        <begin position="65"/>
        <end position="69"/>
    </location>
    <ligand>
        <name>(6S)-NADPHX</name>
        <dbReference type="ChEBI" id="CHEBI:64076"/>
    </ligand>
</feature>
<dbReference type="GO" id="GO:0052855">
    <property type="term" value="F:ADP-dependent NAD(P)H-hydrate dehydratase activity"/>
    <property type="evidence" value="ECO:0007669"/>
    <property type="project" value="UniProtKB-UniRule"/>
</dbReference>
<comment type="caution">
    <text evidence="18">Lacks conserved residue(s) required for the propagation of feature annotation.</text>
</comment>
<protein>
    <recommendedName>
        <fullName evidence="19">Bifunctional NAD(P)H-hydrate repair enzyme</fullName>
    </recommendedName>
    <alternativeName>
        <fullName evidence="19">Nicotinamide nucleotide repair protein</fullName>
    </alternativeName>
    <domain>
        <recommendedName>
            <fullName evidence="19">ADP-dependent (S)-NAD(P)H-hydrate dehydratase</fullName>
            <ecNumber evidence="19">4.2.1.136</ecNumber>
        </recommendedName>
        <alternativeName>
            <fullName evidence="19">ADP-dependent NAD(P)HX dehydratase</fullName>
        </alternativeName>
    </domain>
    <domain>
        <recommendedName>
            <fullName evidence="19">NAD(P)H-hydrate epimerase</fullName>
            <ecNumber evidence="19">5.1.99.6</ecNumber>
        </recommendedName>
    </domain>
</protein>
<feature type="binding site" evidence="18">
    <location>
        <position position="156"/>
    </location>
    <ligand>
        <name>(6S)-NADPHX</name>
        <dbReference type="ChEBI" id="CHEBI:64076"/>
    </ligand>
</feature>
<evidence type="ECO:0000256" key="19">
    <source>
        <dbReference type="PIRNR" id="PIRNR017184"/>
    </source>
</evidence>
<comment type="function">
    <text evidence="18">Catalyzes the epimerization of the S- and R-forms of NAD(P)HX, a damaged form of NAD(P)H that is a result of enzymatic or heat-dependent hydration. This is a prerequisite for the S-specific NAD(P)H-hydrate dehydratase to allow the repair of both epimers of NAD(P)HX.</text>
</comment>
<feature type="binding site" evidence="18">
    <location>
        <position position="66"/>
    </location>
    <ligand>
        <name>K(+)</name>
        <dbReference type="ChEBI" id="CHEBI:29103"/>
    </ligand>
</feature>
<evidence type="ECO:0000256" key="18">
    <source>
        <dbReference type="HAMAP-Rule" id="MF_01966"/>
    </source>
</evidence>
<evidence type="ECO:0000259" key="21">
    <source>
        <dbReference type="PROSITE" id="PS51385"/>
    </source>
</evidence>
<feature type="binding site" evidence="17">
    <location>
        <begin position="401"/>
        <end position="405"/>
    </location>
    <ligand>
        <name>AMP</name>
        <dbReference type="ChEBI" id="CHEBI:456215"/>
    </ligand>
</feature>
<dbReference type="PROSITE" id="PS51385">
    <property type="entry name" value="YJEF_N"/>
    <property type="match status" value="1"/>
</dbReference>
<comment type="cofactor">
    <cofactor evidence="17">
        <name>Mg(2+)</name>
        <dbReference type="ChEBI" id="CHEBI:18420"/>
    </cofactor>
</comment>
<feature type="binding site" evidence="17">
    <location>
        <position position="429"/>
    </location>
    <ligand>
        <name>AMP</name>
        <dbReference type="ChEBI" id="CHEBI:456215"/>
    </ligand>
</feature>
<evidence type="ECO:0000256" key="9">
    <source>
        <dbReference type="ARBA" id="ARBA00022958"/>
    </source>
</evidence>
<evidence type="ECO:0000256" key="10">
    <source>
        <dbReference type="ARBA" id="ARBA00023027"/>
    </source>
</evidence>
<evidence type="ECO:0000256" key="5">
    <source>
        <dbReference type="ARBA" id="ARBA00022723"/>
    </source>
</evidence>
<evidence type="ECO:0000259" key="20">
    <source>
        <dbReference type="PROSITE" id="PS51383"/>
    </source>
</evidence>
<proteinExistence type="inferred from homology"/>
<evidence type="ECO:0000313" key="23">
    <source>
        <dbReference type="Proteomes" id="UP000536835"/>
    </source>
</evidence>
<feature type="binding site" evidence="17">
    <location>
        <position position="317"/>
    </location>
    <ligand>
        <name>(6S)-NADPHX</name>
        <dbReference type="ChEBI" id="CHEBI:64076"/>
    </ligand>
</feature>
<keyword evidence="6 17" id="KW-0547">Nucleotide-binding</keyword>
<dbReference type="GO" id="GO:0046496">
    <property type="term" value="P:nicotinamide nucleotide metabolic process"/>
    <property type="evidence" value="ECO:0007669"/>
    <property type="project" value="UniProtKB-UniRule"/>
</dbReference>
<evidence type="ECO:0000256" key="13">
    <source>
        <dbReference type="ARBA" id="ARBA00023268"/>
    </source>
</evidence>
<dbReference type="InterPro" id="IPR029056">
    <property type="entry name" value="Ribokinase-like"/>
</dbReference>
<dbReference type="PANTHER" id="PTHR12592:SF0">
    <property type="entry name" value="ATP-DEPENDENT (S)-NAD(P)H-HYDRATE DEHYDRATASE"/>
    <property type="match status" value="1"/>
</dbReference>
<evidence type="ECO:0000256" key="14">
    <source>
        <dbReference type="ARBA" id="ARBA00025153"/>
    </source>
</evidence>
<dbReference type="GO" id="GO:0052856">
    <property type="term" value="F:NAD(P)HX epimerase activity"/>
    <property type="evidence" value="ECO:0007669"/>
    <property type="project" value="UniProtKB-UniRule"/>
</dbReference>
<dbReference type="Pfam" id="PF03853">
    <property type="entry name" value="YjeF_N"/>
    <property type="match status" value="1"/>
</dbReference>
<dbReference type="GO" id="GO:0110051">
    <property type="term" value="P:metabolite repair"/>
    <property type="evidence" value="ECO:0007669"/>
    <property type="project" value="TreeGrafter"/>
</dbReference>
<gene>
    <name evidence="17" type="primary">nnrD</name>
    <name evidence="18" type="synonym">nnrE</name>
    <name evidence="22" type="ORF">HK107_04040</name>
</gene>
<comment type="caution">
    <text evidence="22">The sequence shown here is derived from an EMBL/GenBank/DDBJ whole genome shotgun (WGS) entry which is preliminary data.</text>
</comment>
<dbReference type="GO" id="GO:0046872">
    <property type="term" value="F:metal ion binding"/>
    <property type="evidence" value="ECO:0007669"/>
    <property type="project" value="UniProtKB-UniRule"/>
</dbReference>
<comment type="function">
    <text evidence="17">Catalyzes the dehydration of the S-form of NAD(P)HX at the expense of ADP, which is converted to AMP. Together with NAD(P)HX epimerase, which catalyzes the epimerization of the S- and R-forms, the enzyme allows the repair of both epimers of NAD(P)HX, a damaged form of NAD(P)H that is a result of enzymatic or heat-dependent hydration.</text>
</comment>
<comment type="similarity">
    <text evidence="4 19">In the C-terminal section; belongs to the NnrD/CARKD family.</text>
</comment>
<dbReference type="PANTHER" id="PTHR12592">
    <property type="entry name" value="ATP-DEPENDENT (S)-NAD(P)H-HYDRATE DEHYDRATASE FAMILY MEMBER"/>
    <property type="match status" value="1"/>
</dbReference>
<dbReference type="EMBL" id="JABFCX010000002">
    <property type="protein sequence ID" value="NNU15490.1"/>
    <property type="molecule type" value="Genomic_DNA"/>
</dbReference>
<comment type="similarity">
    <text evidence="18">Belongs to the NnrE/AIBP family.</text>
</comment>
<dbReference type="Gene3D" id="3.40.1190.20">
    <property type="match status" value="1"/>
</dbReference>
<dbReference type="InterPro" id="IPR004443">
    <property type="entry name" value="YjeF_N_dom"/>
</dbReference>
<dbReference type="SUPFAM" id="SSF53613">
    <property type="entry name" value="Ribokinase-like"/>
    <property type="match status" value="1"/>
</dbReference>
<dbReference type="InterPro" id="IPR030677">
    <property type="entry name" value="Nnr"/>
</dbReference>
<dbReference type="SUPFAM" id="SSF64153">
    <property type="entry name" value="YjeF N-terminal domain-like"/>
    <property type="match status" value="1"/>
</dbReference>
<dbReference type="EC" id="4.2.1.136" evidence="19"/>
<comment type="catalytic activity">
    <reaction evidence="2 18 19">
        <text>(6R)-NADPHX = (6S)-NADPHX</text>
        <dbReference type="Rhea" id="RHEA:32227"/>
        <dbReference type="ChEBI" id="CHEBI:64076"/>
        <dbReference type="ChEBI" id="CHEBI:64077"/>
        <dbReference type="EC" id="5.1.99.6"/>
    </reaction>
</comment>
<evidence type="ECO:0000256" key="12">
    <source>
        <dbReference type="ARBA" id="ARBA00023239"/>
    </source>
</evidence>
<comment type="cofactor">
    <cofactor evidence="18 19">
        <name>K(+)</name>
        <dbReference type="ChEBI" id="CHEBI:29103"/>
    </cofactor>
    <text evidence="18 19">Binds 1 potassium ion per subunit.</text>
</comment>
<keyword evidence="23" id="KW-1185">Reference proteome</keyword>
<dbReference type="InterPro" id="IPR017953">
    <property type="entry name" value="Carbohydrate_kinase_pred_CS"/>
</dbReference>
<dbReference type="EC" id="5.1.99.6" evidence="19"/>
<comment type="subunit">
    <text evidence="17">Homotetramer.</text>
</comment>
<evidence type="ECO:0000256" key="15">
    <source>
        <dbReference type="ARBA" id="ARBA00048238"/>
    </source>
</evidence>
<dbReference type="Gene3D" id="3.40.50.10260">
    <property type="entry name" value="YjeF N-terminal domain"/>
    <property type="match status" value="1"/>
</dbReference>
<dbReference type="InterPro" id="IPR000631">
    <property type="entry name" value="CARKD"/>
</dbReference>
<sequence>MGFEREAMQRQALLTPDAMQAADRRTIAGGTPVGTLVARAARAIFRILRAHYTRRPVTILCGPGQNGEDGLMLAALLDEAGWPVTLNLLDAGVMDESDTSSGLMRLLSPTGTFRPEAGTLVVDALFGAGLNRPIEGEARLLIEKLEASDASVLAVDLPSGIDGRTGEVLGAAAKADITVSFHRAKPGHFLGEGRRLSGRLFIADIGIVPHHDDTSALHNDPALWKQSLAVADGDTHKYARGHVAVVGGPGLKGGAARLAARAASVSGAGAVTYLAPLSGAEFAASQFDAVMVKPLTGPEELRTLIDGTASAIVIGPGMGHGRLASECLSAALESGLPCVLDADALTLYEDTPHVLFGKLHERCILTPHEGEFSRLFPGLDGDRLSRAKKASARAGAMVLLKGSTTAIAGGILPVLNTNGSAALATAGSGDTLAGLIGGFMARGIAPEVAAAAAAWVHAEAAQGAGPGFNADQLAPRIAAVLERLASS</sequence>
<keyword evidence="7 17" id="KW-0067">ATP-binding</keyword>
<evidence type="ECO:0000256" key="6">
    <source>
        <dbReference type="ARBA" id="ARBA00022741"/>
    </source>
</evidence>
<evidence type="ECO:0000313" key="22">
    <source>
        <dbReference type="EMBL" id="NNU15490.1"/>
    </source>
</evidence>
<dbReference type="HAMAP" id="MF_01965">
    <property type="entry name" value="NADHX_dehydratase"/>
    <property type="match status" value="1"/>
</dbReference>
<evidence type="ECO:0000256" key="3">
    <source>
        <dbReference type="ARBA" id="ARBA00006001"/>
    </source>
</evidence>
<feature type="binding site" evidence="17">
    <location>
        <position position="255"/>
    </location>
    <ligand>
        <name>(6S)-NADPHX</name>
        <dbReference type="ChEBI" id="CHEBI:64076"/>
    </ligand>
</feature>
<keyword evidence="13" id="KW-0511">Multifunctional enzyme</keyword>
<keyword evidence="8 17" id="KW-0521">NADP</keyword>
<feature type="binding site" evidence="18">
    <location>
        <begin position="127"/>
        <end position="133"/>
    </location>
    <ligand>
        <name>(6S)-NADPHX</name>
        <dbReference type="ChEBI" id="CHEBI:64076"/>
    </ligand>
</feature>
<accession>A0A7Y3RK62</accession>
<comment type="catalytic activity">
    <reaction evidence="15 17 19">
        <text>(6S)-NADHX + ADP = AMP + phosphate + NADH + H(+)</text>
        <dbReference type="Rhea" id="RHEA:32223"/>
        <dbReference type="ChEBI" id="CHEBI:15378"/>
        <dbReference type="ChEBI" id="CHEBI:43474"/>
        <dbReference type="ChEBI" id="CHEBI:57945"/>
        <dbReference type="ChEBI" id="CHEBI:64074"/>
        <dbReference type="ChEBI" id="CHEBI:456215"/>
        <dbReference type="ChEBI" id="CHEBI:456216"/>
        <dbReference type="EC" id="4.2.1.136"/>
    </reaction>
</comment>
<feature type="binding site" evidence="17">
    <location>
        <position position="430"/>
    </location>
    <ligand>
        <name>(6S)-NADPHX</name>
        <dbReference type="ChEBI" id="CHEBI:64076"/>
    </ligand>
</feature>
<name>A0A7Y3RK62_9PROT</name>
<keyword evidence="11 18" id="KW-0413">Isomerase</keyword>
<feature type="binding site" evidence="18">
    <location>
        <position position="123"/>
    </location>
    <ligand>
        <name>K(+)</name>
        <dbReference type="ChEBI" id="CHEBI:29103"/>
    </ligand>
</feature>
<dbReference type="GO" id="GO:0005524">
    <property type="term" value="F:ATP binding"/>
    <property type="evidence" value="ECO:0007669"/>
    <property type="project" value="UniProtKB-UniRule"/>
</dbReference>